<protein>
    <submittedName>
        <fullName evidence="2">Uncharacterized protein</fullName>
    </submittedName>
</protein>
<dbReference type="AlphaFoldDB" id="A0A5J5F4W3"/>
<evidence type="ECO:0000256" key="1">
    <source>
        <dbReference type="SAM" id="MobiDB-lite"/>
    </source>
</evidence>
<comment type="caution">
    <text evidence="2">The sequence shown here is derived from an EMBL/GenBank/DDBJ whole genome shotgun (WGS) entry which is preliminary data.</text>
</comment>
<dbReference type="EMBL" id="VXIS01000034">
    <property type="protein sequence ID" value="KAA8911548.1"/>
    <property type="molecule type" value="Genomic_DNA"/>
</dbReference>
<accession>A0A5J5F4W3</accession>
<feature type="region of interest" description="Disordered" evidence="1">
    <location>
        <begin position="32"/>
        <end position="54"/>
    </location>
</feature>
<evidence type="ECO:0000313" key="3">
    <source>
        <dbReference type="Proteomes" id="UP000326924"/>
    </source>
</evidence>
<dbReference type="InParanoid" id="A0A5J5F4W3"/>
<gene>
    <name evidence="2" type="ORF">FN846DRAFT_1000356</name>
</gene>
<evidence type="ECO:0000313" key="2">
    <source>
        <dbReference type="EMBL" id="KAA8911548.1"/>
    </source>
</evidence>
<feature type="compositionally biased region" description="Basic residues" evidence="1">
    <location>
        <begin position="32"/>
        <end position="46"/>
    </location>
</feature>
<name>A0A5J5F4W3_9PEZI</name>
<sequence>MKKTSKAFIIDASSTIIPMIVLPPFLYECKTKQNRKQKTEKRKPKTQSREKSSKPKSYIVDLVVVSSAGVAANLRDVVVDADTVVAVPPSVVGHLVAGLPQVVLVRVKSAIVGQCVDIAVGKDGSLVAGGSPVVDMHLAVAAAPLLSSQLGSGGGVVDAVERGRGRETVFVDVKLVDAHGVVGGGSGSERSVGVVDRDLGSGVQRLGVVVELAPSRQRGGSVLVAAGVLRPRRGRIRDLRRNPVRHLRGKLLEDARGRQQDRARRHQVDVEADHEFAARAVAVLVHHDVAAAAAVHPLDELVVVVVALR</sequence>
<proteinExistence type="predicted"/>
<reference evidence="2 3" key="1">
    <citation type="submission" date="2019-09" db="EMBL/GenBank/DDBJ databases">
        <title>Draft genome of the ectomycorrhizal ascomycete Sphaerosporella brunnea.</title>
        <authorList>
            <consortium name="DOE Joint Genome Institute"/>
            <person name="Benucci G.M."/>
            <person name="Marozzi G."/>
            <person name="Antonielli L."/>
            <person name="Sanchez S."/>
            <person name="Marco P."/>
            <person name="Wang X."/>
            <person name="Falini L.B."/>
            <person name="Barry K."/>
            <person name="Haridas S."/>
            <person name="Lipzen A."/>
            <person name="Labutti K."/>
            <person name="Grigoriev I.V."/>
            <person name="Murat C."/>
            <person name="Martin F."/>
            <person name="Albertini E."/>
            <person name="Donnini D."/>
            <person name="Bonito G."/>
        </authorList>
    </citation>
    <scope>NUCLEOTIDE SEQUENCE [LARGE SCALE GENOMIC DNA]</scope>
    <source>
        <strain evidence="2 3">Sb_GMNB300</strain>
    </source>
</reference>
<organism evidence="2 3">
    <name type="scientific">Sphaerosporella brunnea</name>
    <dbReference type="NCBI Taxonomy" id="1250544"/>
    <lineage>
        <taxon>Eukaryota</taxon>
        <taxon>Fungi</taxon>
        <taxon>Dikarya</taxon>
        <taxon>Ascomycota</taxon>
        <taxon>Pezizomycotina</taxon>
        <taxon>Pezizomycetes</taxon>
        <taxon>Pezizales</taxon>
        <taxon>Pyronemataceae</taxon>
        <taxon>Sphaerosporella</taxon>
    </lineage>
</organism>
<dbReference type="Proteomes" id="UP000326924">
    <property type="component" value="Unassembled WGS sequence"/>
</dbReference>
<keyword evidence="3" id="KW-1185">Reference proteome</keyword>